<keyword evidence="2" id="KW-1185">Reference proteome</keyword>
<comment type="caution">
    <text evidence="1">The sequence shown here is derived from an EMBL/GenBank/DDBJ whole genome shotgun (WGS) entry which is preliminary data.</text>
</comment>
<gene>
    <name evidence="1" type="ORF">J2S74_004637</name>
</gene>
<dbReference type="Proteomes" id="UP001230005">
    <property type="component" value="Unassembled WGS sequence"/>
</dbReference>
<dbReference type="SUPFAM" id="SSF55729">
    <property type="entry name" value="Acyl-CoA N-acyltransferases (Nat)"/>
    <property type="match status" value="1"/>
</dbReference>
<protein>
    <submittedName>
        <fullName evidence="1">N-acetylglutamate synthase-like GNAT family acetyltransferase</fullName>
    </submittedName>
</protein>
<evidence type="ECO:0000313" key="2">
    <source>
        <dbReference type="Proteomes" id="UP001230005"/>
    </source>
</evidence>
<organism evidence="1 2">
    <name type="scientific">Evansella vedderi</name>
    <dbReference type="NCBI Taxonomy" id="38282"/>
    <lineage>
        <taxon>Bacteria</taxon>
        <taxon>Bacillati</taxon>
        <taxon>Bacillota</taxon>
        <taxon>Bacilli</taxon>
        <taxon>Bacillales</taxon>
        <taxon>Bacillaceae</taxon>
        <taxon>Evansella</taxon>
    </lineage>
</organism>
<sequence length="146" mass="16322">MSFIVRKATEEDALPIQHFISKIGVDPTLSTDWSSFLVAENEQGDFVSIVRIQQITEEIGLLRTLIVDSEKITSIFILEFLEATLHYAKNEGINALYMLAASDAGFLKNLGFNKVEKDSLPIELKSVDDVQVHLKKGLPIFAKINN</sequence>
<dbReference type="InterPro" id="IPR016181">
    <property type="entry name" value="Acyl_CoA_acyltransferase"/>
</dbReference>
<evidence type="ECO:0000313" key="1">
    <source>
        <dbReference type="EMBL" id="MDQ0257179.1"/>
    </source>
</evidence>
<reference evidence="1 2" key="1">
    <citation type="submission" date="2023-07" db="EMBL/GenBank/DDBJ databases">
        <title>Genomic Encyclopedia of Type Strains, Phase IV (KMG-IV): sequencing the most valuable type-strain genomes for metagenomic binning, comparative biology and taxonomic classification.</title>
        <authorList>
            <person name="Goeker M."/>
        </authorList>
    </citation>
    <scope>NUCLEOTIDE SEQUENCE [LARGE SCALE GENOMIC DNA]</scope>
    <source>
        <strain evidence="1 2">DSM 9768</strain>
    </source>
</reference>
<dbReference type="EMBL" id="JAUSUG010000024">
    <property type="protein sequence ID" value="MDQ0257179.1"/>
    <property type="molecule type" value="Genomic_DNA"/>
</dbReference>
<name>A0ABU0A124_9BACI</name>
<dbReference type="RefSeq" id="WP_307330491.1">
    <property type="nucleotide sequence ID" value="NZ_JAUSUG010000024.1"/>
</dbReference>
<dbReference type="Gene3D" id="3.40.630.30">
    <property type="match status" value="1"/>
</dbReference>
<accession>A0ABU0A124</accession>
<proteinExistence type="predicted"/>